<dbReference type="AlphaFoldDB" id="A0A517R1M2"/>
<sequence length="201" mass="22189">MSFKFRCGSCDAVLRIGPRYAGQRVRCGECDAILKVPTEASGQAKKPASSFSVHDALEGGFALRPRAKKEDDFDLTPMVDVTFLLLIFFMITASFSVQKTLEVPPPDPEDKGASQAIPLEDLQDDSVIVRIEAGDRVFVDDEPINSIDDLSVRLSELMREDRKTEMVIQATDQARHEAVVIAYDAGNEVGMQRIRIANPDS</sequence>
<keyword evidence="4 7" id="KW-0812">Transmembrane</keyword>
<evidence type="ECO:0000256" key="7">
    <source>
        <dbReference type="RuleBase" id="RU003879"/>
    </source>
</evidence>
<dbReference type="KEGG" id="svp:Pan189_21540"/>
<dbReference type="PANTHER" id="PTHR30558">
    <property type="entry name" value="EXBD MEMBRANE COMPONENT OF PMF-DRIVEN MACROMOLECULE IMPORT SYSTEM"/>
    <property type="match status" value="1"/>
</dbReference>
<name>A0A517R1M2_9PLAN</name>
<protein>
    <submittedName>
        <fullName evidence="8">Biopolymer transport protein ExbD</fullName>
    </submittedName>
</protein>
<keyword evidence="9" id="KW-1185">Reference proteome</keyword>
<dbReference type="GO" id="GO:0005886">
    <property type="term" value="C:plasma membrane"/>
    <property type="evidence" value="ECO:0007669"/>
    <property type="project" value="UniProtKB-SubCell"/>
</dbReference>
<evidence type="ECO:0000313" key="8">
    <source>
        <dbReference type="EMBL" id="QDT37772.1"/>
    </source>
</evidence>
<dbReference type="PANTHER" id="PTHR30558:SF3">
    <property type="entry name" value="BIOPOLYMER TRANSPORT PROTEIN EXBD-RELATED"/>
    <property type="match status" value="1"/>
</dbReference>
<keyword evidence="7" id="KW-0653">Protein transport</keyword>
<dbReference type="Pfam" id="PF02472">
    <property type="entry name" value="ExbD"/>
    <property type="match status" value="1"/>
</dbReference>
<evidence type="ECO:0000256" key="5">
    <source>
        <dbReference type="ARBA" id="ARBA00022989"/>
    </source>
</evidence>
<dbReference type="RefSeq" id="WP_145363861.1">
    <property type="nucleotide sequence ID" value="NZ_CP036268.1"/>
</dbReference>
<dbReference type="Gene3D" id="3.30.420.270">
    <property type="match status" value="1"/>
</dbReference>
<dbReference type="GO" id="GO:0015031">
    <property type="term" value="P:protein transport"/>
    <property type="evidence" value="ECO:0007669"/>
    <property type="project" value="UniProtKB-KW"/>
</dbReference>
<keyword evidence="7" id="KW-0813">Transport</keyword>
<dbReference type="InterPro" id="IPR003400">
    <property type="entry name" value="ExbD"/>
</dbReference>
<proteinExistence type="inferred from homology"/>
<evidence type="ECO:0000256" key="1">
    <source>
        <dbReference type="ARBA" id="ARBA00004162"/>
    </source>
</evidence>
<dbReference type="GO" id="GO:0022857">
    <property type="term" value="F:transmembrane transporter activity"/>
    <property type="evidence" value="ECO:0007669"/>
    <property type="project" value="InterPro"/>
</dbReference>
<reference evidence="8 9" key="1">
    <citation type="submission" date="2019-02" db="EMBL/GenBank/DDBJ databases">
        <title>Deep-cultivation of Planctomycetes and their phenomic and genomic characterization uncovers novel biology.</title>
        <authorList>
            <person name="Wiegand S."/>
            <person name="Jogler M."/>
            <person name="Boedeker C."/>
            <person name="Pinto D."/>
            <person name="Vollmers J."/>
            <person name="Rivas-Marin E."/>
            <person name="Kohn T."/>
            <person name="Peeters S.H."/>
            <person name="Heuer A."/>
            <person name="Rast P."/>
            <person name="Oberbeckmann S."/>
            <person name="Bunk B."/>
            <person name="Jeske O."/>
            <person name="Meyerdierks A."/>
            <person name="Storesund J.E."/>
            <person name="Kallscheuer N."/>
            <person name="Luecker S."/>
            <person name="Lage O.M."/>
            <person name="Pohl T."/>
            <person name="Merkel B.J."/>
            <person name="Hornburger P."/>
            <person name="Mueller R.-W."/>
            <person name="Bruemmer F."/>
            <person name="Labrenz M."/>
            <person name="Spormann A.M."/>
            <person name="Op den Camp H."/>
            <person name="Overmann J."/>
            <person name="Amann R."/>
            <person name="Jetten M.S.M."/>
            <person name="Mascher T."/>
            <person name="Medema M.H."/>
            <person name="Devos D.P."/>
            <person name="Kaster A.-K."/>
            <person name="Ovreas L."/>
            <person name="Rohde M."/>
            <person name="Galperin M.Y."/>
            <person name="Jogler C."/>
        </authorList>
    </citation>
    <scope>NUCLEOTIDE SEQUENCE [LARGE SCALE GENOMIC DNA]</scope>
    <source>
        <strain evidence="8 9">Pan189</strain>
    </source>
</reference>
<comment type="subcellular location">
    <subcellularLocation>
        <location evidence="1">Cell membrane</location>
        <topology evidence="1">Single-pass membrane protein</topology>
    </subcellularLocation>
    <subcellularLocation>
        <location evidence="7">Cell membrane</location>
        <topology evidence="7">Single-pass type II membrane protein</topology>
    </subcellularLocation>
</comment>
<accession>A0A517R1M2</accession>
<dbReference type="OrthoDB" id="292474at2"/>
<evidence type="ECO:0000256" key="3">
    <source>
        <dbReference type="ARBA" id="ARBA00022475"/>
    </source>
</evidence>
<dbReference type="EMBL" id="CP036268">
    <property type="protein sequence ID" value="QDT37772.1"/>
    <property type="molecule type" value="Genomic_DNA"/>
</dbReference>
<keyword evidence="3" id="KW-1003">Cell membrane</keyword>
<evidence type="ECO:0000256" key="6">
    <source>
        <dbReference type="ARBA" id="ARBA00023136"/>
    </source>
</evidence>
<dbReference type="Proteomes" id="UP000317318">
    <property type="component" value="Chromosome"/>
</dbReference>
<gene>
    <name evidence="8" type="ORF">Pan189_21540</name>
</gene>
<keyword evidence="6" id="KW-0472">Membrane</keyword>
<organism evidence="8 9">
    <name type="scientific">Stratiformator vulcanicus</name>
    <dbReference type="NCBI Taxonomy" id="2527980"/>
    <lineage>
        <taxon>Bacteria</taxon>
        <taxon>Pseudomonadati</taxon>
        <taxon>Planctomycetota</taxon>
        <taxon>Planctomycetia</taxon>
        <taxon>Planctomycetales</taxon>
        <taxon>Planctomycetaceae</taxon>
        <taxon>Stratiformator</taxon>
    </lineage>
</organism>
<evidence type="ECO:0000313" key="9">
    <source>
        <dbReference type="Proteomes" id="UP000317318"/>
    </source>
</evidence>
<evidence type="ECO:0000256" key="4">
    <source>
        <dbReference type="ARBA" id="ARBA00022692"/>
    </source>
</evidence>
<evidence type="ECO:0000256" key="2">
    <source>
        <dbReference type="ARBA" id="ARBA00005811"/>
    </source>
</evidence>
<keyword evidence="5" id="KW-1133">Transmembrane helix</keyword>
<comment type="similarity">
    <text evidence="2 7">Belongs to the ExbD/TolR family.</text>
</comment>